<dbReference type="PANTHER" id="PTHR44086">
    <property type="entry name" value="THIOSULFATE SULFURTRANSFERASE RDL2, MITOCHONDRIAL-RELATED"/>
    <property type="match status" value="1"/>
</dbReference>
<dbReference type="CDD" id="cd00158">
    <property type="entry name" value="RHOD"/>
    <property type="match status" value="1"/>
</dbReference>
<dbReference type="EMBL" id="BMXI01000001">
    <property type="protein sequence ID" value="GHC39810.1"/>
    <property type="molecule type" value="Genomic_DNA"/>
</dbReference>
<proteinExistence type="predicted"/>
<reference evidence="3" key="1">
    <citation type="journal article" date="2014" name="Int. J. Syst. Evol. Microbiol.">
        <title>Complete genome sequence of Corynebacterium casei LMG S-19264T (=DSM 44701T), isolated from a smear-ripened cheese.</title>
        <authorList>
            <consortium name="US DOE Joint Genome Institute (JGI-PGF)"/>
            <person name="Walter F."/>
            <person name="Albersmeier A."/>
            <person name="Kalinowski J."/>
            <person name="Ruckert C."/>
        </authorList>
    </citation>
    <scope>NUCLEOTIDE SEQUENCE</scope>
    <source>
        <strain evidence="3">KCTC 12988</strain>
    </source>
</reference>
<dbReference type="Pfam" id="PF00581">
    <property type="entry name" value="Rhodanese"/>
    <property type="match status" value="1"/>
</dbReference>
<dbReference type="GO" id="GO:0004792">
    <property type="term" value="F:thiosulfate-cyanide sulfurtransferase activity"/>
    <property type="evidence" value="ECO:0007669"/>
    <property type="project" value="TreeGrafter"/>
</dbReference>
<dbReference type="RefSeq" id="WP_189566100.1">
    <property type="nucleotide sequence ID" value="NZ_BMXI01000001.1"/>
</dbReference>
<feature type="domain" description="Rhodanese" evidence="2">
    <location>
        <begin position="53"/>
        <end position="143"/>
    </location>
</feature>
<name>A0A918WEQ1_9BACT</name>
<sequence>MNLVTIISSCLLALTATAALMADEQKPKEEVRKVATPVLKAVTGAEAKSLVTGENAPIVIDIRTAEEFKEGHIEGAQRIEFGTAGFKDELAKLDKSKAYLFHCRSGGRSNKSLPIWKELGFQKLYHLDSGIQGWKKAGGEVVEGQ</sequence>
<evidence type="ECO:0000313" key="3">
    <source>
        <dbReference type="EMBL" id="GHC39810.1"/>
    </source>
</evidence>
<organism evidence="3 4">
    <name type="scientific">Roseibacillus persicicus</name>
    <dbReference type="NCBI Taxonomy" id="454148"/>
    <lineage>
        <taxon>Bacteria</taxon>
        <taxon>Pseudomonadati</taxon>
        <taxon>Verrucomicrobiota</taxon>
        <taxon>Verrucomicrobiia</taxon>
        <taxon>Verrucomicrobiales</taxon>
        <taxon>Verrucomicrobiaceae</taxon>
        <taxon>Roseibacillus</taxon>
    </lineage>
</organism>
<accession>A0A918WEQ1</accession>
<evidence type="ECO:0000256" key="1">
    <source>
        <dbReference type="SAM" id="SignalP"/>
    </source>
</evidence>
<feature type="chain" id="PRO_5038115421" description="Rhodanese domain-containing protein" evidence="1">
    <location>
        <begin position="19"/>
        <end position="145"/>
    </location>
</feature>
<keyword evidence="1" id="KW-0732">Signal</keyword>
<comment type="caution">
    <text evidence="3">The sequence shown here is derived from an EMBL/GenBank/DDBJ whole genome shotgun (WGS) entry which is preliminary data.</text>
</comment>
<evidence type="ECO:0000259" key="2">
    <source>
        <dbReference type="PROSITE" id="PS50206"/>
    </source>
</evidence>
<feature type="signal peptide" evidence="1">
    <location>
        <begin position="1"/>
        <end position="18"/>
    </location>
</feature>
<dbReference type="PANTHER" id="PTHR44086:SF13">
    <property type="entry name" value="THIOSULFATE SULFURTRANSFERASE PSPE"/>
    <property type="match status" value="1"/>
</dbReference>
<keyword evidence="4" id="KW-1185">Reference proteome</keyword>
<evidence type="ECO:0000313" key="4">
    <source>
        <dbReference type="Proteomes" id="UP000644507"/>
    </source>
</evidence>
<dbReference type="Proteomes" id="UP000644507">
    <property type="component" value="Unassembled WGS sequence"/>
</dbReference>
<dbReference type="InterPro" id="IPR001763">
    <property type="entry name" value="Rhodanese-like_dom"/>
</dbReference>
<reference evidence="3" key="2">
    <citation type="submission" date="2020-09" db="EMBL/GenBank/DDBJ databases">
        <authorList>
            <person name="Sun Q."/>
            <person name="Kim S."/>
        </authorList>
    </citation>
    <scope>NUCLEOTIDE SEQUENCE</scope>
    <source>
        <strain evidence="3">KCTC 12988</strain>
    </source>
</reference>
<dbReference type="InterPro" id="IPR036873">
    <property type="entry name" value="Rhodanese-like_dom_sf"/>
</dbReference>
<dbReference type="Gene3D" id="3.40.250.10">
    <property type="entry name" value="Rhodanese-like domain"/>
    <property type="match status" value="1"/>
</dbReference>
<protein>
    <recommendedName>
        <fullName evidence="2">Rhodanese domain-containing protein</fullName>
    </recommendedName>
</protein>
<dbReference type="SMART" id="SM00450">
    <property type="entry name" value="RHOD"/>
    <property type="match status" value="1"/>
</dbReference>
<dbReference type="SUPFAM" id="SSF52821">
    <property type="entry name" value="Rhodanese/Cell cycle control phosphatase"/>
    <property type="match status" value="1"/>
</dbReference>
<gene>
    <name evidence="3" type="ORF">GCM10007100_00050</name>
</gene>
<dbReference type="AlphaFoldDB" id="A0A918WEQ1"/>
<dbReference type="PROSITE" id="PS50206">
    <property type="entry name" value="RHODANESE_3"/>
    <property type="match status" value="1"/>
</dbReference>